<dbReference type="AlphaFoldDB" id="A0A6A5BCX5"/>
<dbReference type="SUPFAM" id="SSF53795">
    <property type="entry name" value="PEP carboxykinase-like"/>
    <property type="match status" value="1"/>
</dbReference>
<dbReference type="GeneID" id="68116178"/>
<name>A0A6A5BCX5_NAEFO</name>
<dbReference type="OrthoDB" id="68755at2759"/>
<dbReference type="SMR" id="A0A6A5BCX5"/>
<dbReference type="InterPro" id="IPR001272">
    <property type="entry name" value="PEP_carboxykinase_ATP"/>
</dbReference>
<dbReference type="InterPro" id="IPR008210">
    <property type="entry name" value="PEP_carboxykinase_N"/>
</dbReference>
<dbReference type="PANTHER" id="PTHR30031:SF2">
    <property type="entry name" value="PHOSPHOENOLPYRUVATE CARBOXYKINASE (ATP)"/>
    <property type="match status" value="1"/>
</dbReference>
<comment type="caution">
    <text evidence="1">The sequence shown here is derived from an EMBL/GenBank/DDBJ whole genome shotgun (WGS) entry which is preliminary data.</text>
</comment>
<keyword evidence="2" id="KW-1185">Reference proteome</keyword>
<dbReference type="GO" id="GO:0006094">
    <property type="term" value="P:gluconeogenesis"/>
    <property type="evidence" value="ECO:0007669"/>
    <property type="project" value="InterPro"/>
</dbReference>
<dbReference type="EMBL" id="VFQX01000066">
    <property type="protein sequence ID" value="KAF0972712.1"/>
    <property type="molecule type" value="Genomic_DNA"/>
</dbReference>
<dbReference type="OMA" id="LWKTPDR"/>
<protein>
    <recommendedName>
        <fullName evidence="3">Phosphoenolpyruvate carboxykinase (ATP)</fullName>
    </recommendedName>
</protein>
<dbReference type="VEuPathDB" id="AmoebaDB:NfTy_047330"/>
<evidence type="ECO:0000313" key="2">
    <source>
        <dbReference type="Proteomes" id="UP000444721"/>
    </source>
</evidence>
<sequence>MKTPRNTRQLLAALVQSGTTPKQCCNYSTSVKAAPASSSVLHQHLASQTKIMEKAKEKYLEKVVHNGVELSEDRNGDNAQHNWSLGKAQIYPQFDAYRNTDVATLVKKSFGQVDEEKQFLRVKQIVDPNDYQKLVSQANKQISTGSYTSKDEKFHRRTQRETGWYLSHTPNSFTQDGAFGSSNQHCCLIRVVTDNSVSGLFLKNMILPIRKTAPSTFSYDSLILHAPGFQFIPPHVVEEFSGPTPKDLGLSTEHFVFENDQTNTSIVGGIFSSSVLLDNMAYFGARTIFSKSSAIVLPSDSIINKDKSSSTLFINSNNTLRSVLANANDLSLYGAHYNLLSDMGMSRCVGGLLLEVESGSTFLNKLKSGDLVEESNDGKRARVIASPKEGVYPNIVHTPKNIVFVVEDANFIVPLLGKVKNPQQFFQNGLTSIGKEPTFNKSFTVFGEQRAYADPQQVAEAFAKFNKASNVYIVNGAYDEAKIQQAISLISSGEVATLKEEQANSIFSILSHSSIENMAWKDRTKYAAAIKQLEEKFL</sequence>
<dbReference type="Proteomes" id="UP000444721">
    <property type="component" value="Unassembled WGS sequence"/>
</dbReference>
<dbReference type="VEuPathDB" id="AmoebaDB:FDP41_008961"/>
<dbReference type="RefSeq" id="XP_044557426.1">
    <property type="nucleotide sequence ID" value="XM_044712869.1"/>
</dbReference>
<dbReference type="GO" id="GO:0004612">
    <property type="term" value="F:phosphoenolpyruvate carboxykinase (ATP) activity"/>
    <property type="evidence" value="ECO:0007669"/>
    <property type="project" value="InterPro"/>
</dbReference>
<dbReference type="PANTHER" id="PTHR30031">
    <property type="entry name" value="PHOSPHOENOLPYRUVATE CARBOXYKINASE ATP"/>
    <property type="match status" value="1"/>
</dbReference>
<dbReference type="GO" id="GO:0005829">
    <property type="term" value="C:cytosol"/>
    <property type="evidence" value="ECO:0007669"/>
    <property type="project" value="TreeGrafter"/>
</dbReference>
<dbReference type="Gene3D" id="3.40.449.10">
    <property type="entry name" value="Phosphoenolpyruvate Carboxykinase, domain 1"/>
    <property type="match status" value="1"/>
</dbReference>
<evidence type="ECO:0008006" key="3">
    <source>
        <dbReference type="Google" id="ProtNLM"/>
    </source>
</evidence>
<evidence type="ECO:0000313" key="1">
    <source>
        <dbReference type="EMBL" id="KAF0972712.1"/>
    </source>
</evidence>
<dbReference type="VEuPathDB" id="AmoebaDB:NF0077280"/>
<organism evidence="1 2">
    <name type="scientific">Naegleria fowleri</name>
    <name type="common">Brain eating amoeba</name>
    <dbReference type="NCBI Taxonomy" id="5763"/>
    <lineage>
        <taxon>Eukaryota</taxon>
        <taxon>Discoba</taxon>
        <taxon>Heterolobosea</taxon>
        <taxon>Tetramitia</taxon>
        <taxon>Eutetramitia</taxon>
        <taxon>Vahlkampfiidae</taxon>
        <taxon>Naegleria</taxon>
    </lineage>
</organism>
<gene>
    <name evidence="1" type="ORF">FDP41_008961</name>
</gene>
<proteinExistence type="predicted"/>
<accession>A0A6A5BCX5</accession>
<dbReference type="SUPFAM" id="SSF68923">
    <property type="entry name" value="PEP carboxykinase N-terminal domain"/>
    <property type="match status" value="1"/>
</dbReference>
<reference evidence="1 2" key="1">
    <citation type="journal article" date="2019" name="Sci. Rep.">
        <title>Nanopore sequencing improves the draft genome of the human pathogenic amoeba Naegleria fowleri.</title>
        <authorList>
            <person name="Liechti N."/>
            <person name="Schurch N."/>
            <person name="Bruggmann R."/>
            <person name="Wittwer M."/>
        </authorList>
    </citation>
    <scope>NUCLEOTIDE SEQUENCE [LARGE SCALE GENOMIC DNA]</scope>
    <source>
        <strain evidence="1 2">ATCC 30894</strain>
    </source>
</reference>
<dbReference type="GO" id="GO:0005524">
    <property type="term" value="F:ATP binding"/>
    <property type="evidence" value="ECO:0007669"/>
    <property type="project" value="InterPro"/>
</dbReference>